<feature type="compositionally biased region" description="Low complexity" evidence="1">
    <location>
        <begin position="194"/>
        <end position="209"/>
    </location>
</feature>
<organism evidence="2 3">
    <name type="scientific">Bifidobacterium animalis subsp. animalis MCC 0483</name>
    <dbReference type="NCBI Taxonomy" id="1365955"/>
    <lineage>
        <taxon>Bacteria</taxon>
        <taxon>Bacillati</taxon>
        <taxon>Actinomycetota</taxon>
        <taxon>Actinomycetes</taxon>
        <taxon>Bifidobacteriales</taxon>
        <taxon>Bifidobacteriaceae</taxon>
        <taxon>Bifidobacterium</taxon>
    </lineage>
</organism>
<feature type="region of interest" description="Disordered" evidence="1">
    <location>
        <begin position="178"/>
        <end position="215"/>
    </location>
</feature>
<dbReference type="EMBL" id="AWFK01000012">
    <property type="protein sequence ID" value="KOA48767.1"/>
    <property type="molecule type" value="Genomic_DNA"/>
</dbReference>
<protein>
    <recommendedName>
        <fullName evidence="4">Phage protein</fullName>
    </recommendedName>
</protein>
<dbReference type="RefSeq" id="WP_052826565.1">
    <property type="nucleotide sequence ID" value="NZ_AWFK01000012.1"/>
</dbReference>
<name>A0AB34T849_9BIFI</name>
<dbReference type="AlphaFoldDB" id="A0AB34T849"/>
<evidence type="ECO:0000313" key="3">
    <source>
        <dbReference type="Proteomes" id="UP000037239"/>
    </source>
</evidence>
<comment type="caution">
    <text evidence="2">The sequence shown here is derived from an EMBL/GenBank/DDBJ whole genome shotgun (WGS) entry which is preliminary data.</text>
</comment>
<gene>
    <name evidence="2" type="ORF">BAAM0483_07625</name>
</gene>
<accession>A0AB34T849</accession>
<evidence type="ECO:0008006" key="4">
    <source>
        <dbReference type="Google" id="ProtNLM"/>
    </source>
</evidence>
<reference evidence="2 3" key="1">
    <citation type="journal article" date="2015" name="Int J Genomics">
        <title>Comparative Genomics Revealed Genetic Diversity and Species/Strain-Level Differences in Carbohydrate Metabolism of Three Probiotic Bifidobacterial Species.</title>
        <authorList>
            <person name="Odamaki T."/>
            <person name="Horigome A."/>
            <person name="Sugahara H."/>
            <person name="Hashikura N."/>
            <person name="Minami J."/>
            <person name="Xiao J.Z."/>
            <person name="Abe F."/>
        </authorList>
    </citation>
    <scope>NUCLEOTIDE SEQUENCE [LARGE SCALE GENOMIC DNA]</scope>
    <source>
        <strain evidence="2 3">MCC 0483</strain>
    </source>
</reference>
<evidence type="ECO:0000313" key="2">
    <source>
        <dbReference type="EMBL" id="KOA48767.1"/>
    </source>
</evidence>
<dbReference type="Proteomes" id="UP000037239">
    <property type="component" value="Unassembled WGS sequence"/>
</dbReference>
<proteinExistence type="predicted"/>
<sequence length="215" mass="22923">MTVKKDRIVAVVDMGGYTDDELRRIAGTAKAVKERMDMMEKAAKSVLEDRMTPGVDEPIMVDGQQVGMLKLSKGGAKGKYKVSDPAAYAAWLETHDRGRFTVATPMPVEEAMSDGYLSALIVEDGTGEIPAGVKYVPPRAPVVSATLDDAMVDRMFTGKALGFTEHLLTRGVGEEPTVVDVTPVGKPAGPQSEPTPDTTPVEPEPTVDVFASMGL</sequence>
<evidence type="ECO:0000256" key="1">
    <source>
        <dbReference type="SAM" id="MobiDB-lite"/>
    </source>
</evidence>